<dbReference type="OrthoDB" id="249225at2"/>
<keyword evidence="2" id="KW-0378">Hydrolase</keyword>
<dbReference type="InterPro" id="IPR029058">
    <property type="entry name" value="AB_hydrolase_fold"/>
</dbReference>
<evidence type="ECO:0000259" key="1">
    <source>
        <dbReference type="Pfam" id="PF12146"/>
    </source>
</evidence>
<proteinExistence type="predicted"/>
<dbReference type="AlphaFoldDB" id="A0A1H6VQW3"/>
<dbReference type="Proteomes" id="UP000199420">
    <property type="component" value="Unassembled WGS sequence"/>
</dbReference>
<dbReference type="SUPFAM" id="SSF53474">
    <property type="entry name" value="alpha/beta-Hydrolases"/>
    <property type="match status" value="1"/>
</dbReference>
<organism evidence="2 3">
    <name type="scientific">Frateuria terrea</name>
    <dbReference type="NCBI Taxonomy" id="529704"/>
    <lineage>
        <taxon>Bacteria</taxon>
        <taxon>Pseudomonadati</taxon>
        <taxon>Pseudomonadota</taxon>
        <taxon>Gammaproteobacteria</taxon>
        <taxon>Lysobacterales</taxon>
        <taxon>Rhodanobacteraceae</taxon>
        <taxon>Frateuria</taxon>
    </lineage>
</organism>
<sequence length="262" mass="28369">MTRRPEPDIPCHFGPHGGLFGLYHPGAFGAKTAVLLCPPLGQDLIRCHRLYRQLAHVLAGQGTAALRFDYYGTGDSAGGSEEVEWLRCLEDVATAAEELRLRSGCERIVGFGARLGASLALAAADNARLDELILWDPVLDGAAHVAALDALQAALRFDADRFVAPRPVKALADQWQGFAVGICLRQQLAELCLDPLHRRTLLLQSVVAGAAADRHRFAAAGAEVASLSQHTPWNELARLETAIQSHELIEIVSRRVQEVIHA</sequence>
<dbReference type="STRING" id="529704.SAMN02927913_2972"/>
<keyword evidence="3" id="KW-1185">Reference proteome</keyword>
<dbReference type="EMBL" id="FNYC01000004">
    <property type="protein sequence ID" value="SEJ03040.1"/>
    <property type="molecule type" value="Genomic_DNA"/>
</dbReference>
<gene>
    <name evidence="2" type="ORF">SAMN04487997_2258</name>
</gene>
<feature type="domain" description="Serine aminopeptidase S33" evidence="1">
    <location>
        <begin position="50"/>
        <end position="156"/>
    </location>
</feature>
<dbReference type="InterPro" id="IPR022742">
    <property type="entry name" value="Hydrolase_4"/>
</dbReference>
<dbReference type="Pfam" id="PF12146">
    <property type="entry name" value="Hydrolase_4"/>
    <property type="match status" value="1"/>
</dbReference>
<evidence type="ECO:0000313" key="3">
    <source>
        <dbReference type="Proteomes" id="UP000199420"/>
    </source>
</evidence>
<accession>A0A1H6VQW3</accession>
<protein>
    <submittedName>
        <fullName evidence="2">Alpha/beta hydrolase family protein</fullName>
    </submittedName>
</protein>
<evidence type="ECO:0000313" key="2">
    <source>
        <dbReference type="EMBL" id="SEJ03040.1"/>
    </source>
</evidence>
<dbReference type="GO" id="GO:0016787">
    <property type="term" value="F:hydrolase activity"/>
    <property type="evidence" value="ECO:0007669"/>
    <property type="project" value="UniProtKB-KW"/>
</dbReference>
<reference evidence="2 3" key="1">
    <citation type="submission" date="2016-10" db="EMBL/GenBank/DDBJ databases">
        <authorList>
            <person name="de Groot N.N."/>
        </authorList>
    </citation>
    <scope>NUCLEOTIDE SEQUENCE [LARGE SCALE GENOMIC DNA]</scope>
    <source>
        <strain evidence="2 3">DSM 26515</strain>
    </source>
</reference>
<dbReference type="Gene3D" id="3.40.50.1820">
    <property type="entry name" value="alpha/beta hydrolase"/>
    <property type="match status" value="1"/>
</dbReference>
<name>A0A1H6VQW3_9GAMM</name>